<feature type="signal peptide" evidence="8">
    <location>
        <begin position="1"/>
        <end position="25"/>
    </location>
</feature>
<evidence type="ECO:0000313" key="10">
    <source>
        <dbReference type="EMBL" id="UWX06627.1"/>
    </source>
</evidence>
<reference evidence="10" key="1">
    <citation type="submission" date="2020-12" db="EMBL/GenBank/DDBJ databases">
        <title>Taurinivorans muris gen. nov., sp. nov., fundamental and realized metabolic niche of a ubiquitous sulfidogenic bacterium in the murine intestine.</title>
        <authorList>
            <person name="Ye H."/>
            <person name="Hanson B.T."/>
            <person name="Loy A."/>
        </authorList>
    </citation>
    <scope>NUCLEOTIDE SEQUENCE</scope>
    <source>
        <strain evidence="10">LT0009</strain>
    </source>
</reference>
<evidence type="ECO:0000313" key="11">
    <source>
        <dbReference type="Proteomes" id="UP001058120"/>
    </source>
</evidence>
<accession>A0ABY5Y5I7</accession>
<comment type="similarity">
    <text evidence="6">Belongs to the peptidase M48 family.</text>
</comment>
<comment type="cofactor">
    <cofactor evidence="6">
        <name>Zn(2+)</name>
        <dbReference type="ChEBI" id="CHEBI:29105"/>
    </cofactor>
    <text evidence="6">Binds 1 zinc ion per subunit.</text>
</comment>
<evidence type="ECO:0000256" key="2">
    <source>
        <dbReference type="ARBA" id="ARBA00022723"/>
    </source>
</evidence>
<evidence type="ECO:0000256" key="6">
    <source>
        <dbReference type="RuleBase" id="RU003983"/>
    </source>
</evidence>
<proteinExistence type="inferred from homology"/>
<evidence type="ECO:0000256" key="5">
    <source>
        <dbReference type="ARBA" id="ARBA00023049"/>
    </source>
</evidence>
<keyword evidence="2" id="KW-0479">Metal-binding</keyword>
<keyword evidence="1 6" id="KW-0645">Protease</keyword>
<evidence type="ECO:0000256" key="4">
    <source>
        <dbReference type="ARBA" id="ARBA00022833"/>
    </source>
</evidence>
<keyword evidence="11" id="KW-1185">Reference proteome</keyword>
<dbReference type="InterPro" id="IPR001915">
    <property type="entry name" value="Peptidase_M48"/>
</dbReference>
<evidence type="ECO:0000256" key="8">
    <source>
        <dbReference type="SAM" id="SignalP"/>
    </source>
</evidence>
<dbReference type="PANTHER" id="PTHR22726">
    <property type="entry name" value="METALLOENDOPEPTIDASE OMA1"/>
    <property type="match status" value="1"/>
</dbReference>
<feature type="chain" id="PRO_5046250579" evidence="8">
    <location>
        <begin position="26"/>
        <end position="270"/>
    </location>
</feature>
<feature type="region of interest" description="Disordered" evidence="7">
    <location>
        <begin position="226"/>
        <end position="270"/>
    </location>
</feature>
<evidence type="ECO:0000256" key="3">
    <source>
        <dbReference type="ARBA" id="ARBA00022801"/>
    </source>
</evidence>
<protein>
    <submittedName>
        <fullName evidence="10">M48 family metallopeptidase</fullName>
    </submittedName>
</protein>
<feature type="compositionally biased region" description="Basic and acidic residues" evidence="7">
    <location>
        <begin position="244"/>
        <end position="263"/>
    </location>
</feature>
<keyword evidence="5 6" id="KW-0482">Metalloprotease</keyword>
<dbReference type="Pfam" id="PF01435">
    <property type="entry name" value="Peptidase_M48"/>
    <property type="match status" value="1"/>
</dbReference>
<dbReference type="InterPro" id="IPR051156">
    <property type="entry name" value="Mito/Outer_Membr_Metalloprot"/>
</dbReference>
<gene>
    <name evidence="10" type="ORF">JBF11_04795</name>
</gene>
<dbReference type="Proteomes" id="UP001058120">
    <property type="component" value="Chromosome"/>
</dbReference>
<dbReference type="CDD" id="cd07334">
    <property type="entry name" value="M48C_loiP_like"/>
    <property type="match status" value="1"/>
</dbReference>
<dbReference type="Gene3D" id="3.30.2010.10">
    <property type="entry name" value="Metalloproteases ('zincins'), catalytic domain"/>
    <property type="match status" value="1"/>
</dbReference>
<keyword evidence="8" id="KW-0732">Signal</keyword>
<dbReference type="PANTHER" id="PTHR22726:SF8">
    <property type="entry name" value="METALLOPROTEASE YCAL"/>
    <property type="match status" value="1"/>
</dbReference>
<evidence type="ECO:0000259" key="9">
    <source>
        <dbReference type="Pfam" id="PF01435"/>
    </source>
</evidence>
<evidence type="ECO:0000256" key="7">
    <source>
        <dbReference type="SAM" id="MobiDB-lite"/>
    </source>
</evidence>
<keyword evidence="3 6" id="KW-0378">Hydrolase</keyword>
<name>A0ABY5Y5I7_9BACT</name>
<organism evidence="10 11">
    <name type="scientific">Taurinivorans muris</name>
    <dbReference type="NCBI Taxonomy" id="2787751"/>
    <lineage>
        <taxon>Bacteria</taxon>
        <taxon>Pseudomonadati</taxon>
        <taxon>Thermodesulfobacteriota</taxon>
        <taxon>Desulfovibrionia</taxon>
        <taxon>Desulfovibrionales</taxon>
        <taxon>Desulfovibrionaceae</taxon>
        <taxon>Taurinivorans</taxon>
    </lineage>
</organism>
<sequence>MKIKKILFQAALILLCLAGTTPAMAFDLNKAISGATKAVKAVTLTDEQMAEYVKEYVDWMDKNNKVCAANDPYTVRLKKLTKGLGDADGIPLNFKVYHVKDVNAFACADGSVRVFSSLMDIMTDEELLGVIGHEVGHVAHRDSKEGFRTALLTSALKDGISSKGGKTAVLTDSQLGDLGEALVNASYSQKQECAADDYGYEFLKKAGKNPWAMALSFQKLKKMQEGAGGAKKSSALNQLFSTHPDLDKRIERMEKRATKEGIKKPANTKK</sequence>
<evidence type="ECO:0000256" key="1">
    <source>
        <dbReference type="ARBA" id="ARBA00022670"/>
    </source>
</evidence>
<keyword evidence="4 6" id="KW-0862">Zinc</keyword>
<feature type="domain" description="Peptidase M48" evidence="9">
    <location>
        <begin position="89"/>
        <end position="256"/>
    </location>
</feature>
<dbReference type="EMBL" id="CP065938">
    <property type="protein sequence ID" value="UWX06627.1"/>
    <property type="molecule type" value="Genomic_DNA"/>
</dbReference>
<dbReference type="RefSeq" id="WP_334316237.1">
    <property type="nucleotide sequence ID" value="NZ_CP065938.1"/>
</dbReference>